<dbReference type="EMBL" id="CP113361">
    <property type="protein sequence ID" value="WAI02570.1"/>
    <property type="molecule type" value="Genomic_DNA"/>
</dbReference>
<dbReference type="Pfam" id="PF09582">
    <property type="entry name" value="AnfO_nitrog"/>
    <property type="match status" value="1"/>
</dbReference>
<accession>A0A9X9S8A2</accession>
<gene>
    <name evidence="1" type="ORF">OU421_05345</name>
</gene>
<name>A0A9X9S8A2_METOG</name>
<evidence type="ECO:0000313" key="2">
    <source>
        <dbReference type="Proteomes" id="UP001163096"/>
    </source>
</evidence>
<evidence type="ECO:0000313" key="1">
    <source>
        <dbReference type="EMBL" id="WAI02570.1"/>
    </source>
</evidence>
<protein>
    <submittedName>
        <fullName evidence="1">Nitrogenase</fullName>
    </submittedName>
</protein>
<sequence length="208" mass="23086">MAAEIAAIVDANGRTGLLNEPGQIVVYRRTEAGWDTVREMPVSLDQCRNLPEMRRKMTDIVQFLGECRIFMAGSASGALYFELEKAGCNIWEISGNPVDFLDSVLEEEEKEQRSPAEAGIAAIPSPEEIHPGEFFISIKDVQGKMPGVTSKQILARFITEGNFRLLEILCDHVPPWIEMEAKRHGYGLQSEKNRPNEIVVRLTGAVAG</sequence>
<proteinExistence type="predicted"/>
<dbReference type="GeneID" id="76834505"/>
<dbReference type="RefSeq" id="WP_268187870.1">
    <property type="nucleotide sequence ID" value="NZ_CP113361.1"/>
</dbReference>
<dbReference type="InterPro" id="IPR014287">
    <property type="entry name" value="Nase_Fe-Fe_AnfO"/>
</dbReference>
<keyword evidence="2" id="KW-1185">Reference proteome</keyword>
<organism evidence="1 2">
    <name type="scientific">Methanogenium organophilum</name>
    <dbReference type="NCBI Taxonomy" id="2199"/>
    <lineage>
        <taxon>Archaea</taxon>
        <taxon>Methanobacteriati</taxon>
        <taxon>Methanobacteriota</taxon>
        <taxon>Stenosarchaea group</taxon>
        <taxon>Methanomicrobia</taxon>
        <taxon>Methanomicrobiales</taxon>
        <taxon>Methanomicrobiaceae</taxon>
        <taxon>Methanogenium</taxon>
    </lineage>
</organism>
<reference evidence="1" key="1">
    <citation type="submission" date="2022-11" db="EMBL/GenBank/DDBJ databases">
        <title>Complete genome sequence of Methanogenium organophilum DSM 3596.</title>
        <authorList>
            <person name="Chen S.-C."/>
            <person name="Lai S.-J."/>
            <person name="You Y.-T."/>
        </authorList>
    </citation>
    <scope>NUCLEOTIDE SEQUENCE</scope>
    <source>
        <strain evidence="1">DSM 3596</strain>
    </source>
</reference>
<dbReference type="Proteomes" id="UP001163096">
    <property type="component" value="Chromosome"/>
</dbReference>
<dbReference type="KEGG" id="mou:OU421_05345"/>
<dbReference type="AlphaFoldDB" id="A0A9X9S8A2"/>